<dbReference type="EMBL" id="MJBS01000014">
    <property type="protein sequence ID" value="OHF02276.1"/>
    <property type="molecule type" value="Genomic_DNA"/>
</dbReference>
<dbReference type="InterPro" id="IPR010730">
    <property type="entry name" value="HET"/>
</dbReference>
<dbReference type="AlphaFoldDB" id="A0A1G4BLU3"/>
<comment type="caution">
    <text evidence="2">The sequence shown here is derived from an EMBL/GenBank/DDBJ whole genome shotgun (WGS) entry which is preliminary data.</text>
</comment>
<name>A0A1G4BLU3_9PEZI</name>
<evidence type="ECO:0000259" key="1">
    <source>
        <dbReference type="Pfam" id="PF06985"/>
    </source>
</evidence>
<sequence>MPATGVQARPDADPDRPPCNVCFDLDMARMPESIRSDERACELKDIIKASKKGCQPCYAIKVALQRVNGVNCHDSSLLLDTAFVVIYFSATVRIEGFFQYRNSENKVTALRTTVELFTKPGKPLPWKSITAYNEIPLKLHSKHRQKTIRGWVNDCNATHASCGASLYPLERHSAPRRYLDLGKTPRNGVKLVDFRSASEPYITVVHGCTGLLPAPSSPTTSENLERRRKCLHWWQIPVALQETLTIASELGIQYIWIHDFCVVQDAEEDMNWHLDREDLIFGRSYLTIALTDIQDLRLSNFGPARKAITEMSDNVDHGTGSVAIQVSKFGRTYHIHAREGMYWSHFIFAKRSLLKPMGFEVEESATMERHLGLFQHGPAFQRLLLSRRLLYLHRSELVWDCLEQPRCECDDKFYFGQSKPGLTKHIWMSRGAVNSPDHVLDLYKDMTTPNPDERLAVVASLFRHISRLYGRTHCAGMVSNSGVKLAADLLWTIRSMEDLLSDRPTRNSAPAPEAYRHHTDRIPSWSWASMVLSKGTTFRRASFLSPGRKLDSFTCSPPFSLAGGSYCDTLPGSRDDGLLATKYRLKVIGATRTVTVVGPKRSCHTPHLLNCYTQEVPNHNSSILFSFQPDCARLLASFRVQEMASQKFTILLLGVMGVVEGPSEPGCTSELAHHLEVGLVLRESPRAQGFERVGAFALPASHGIFASAEVRELVLV</sequence>
<gene>
    <name evidence="2" type="ORF">CORC01_02556</name>
</gene>
<dbReference type="GeneID" id="34555716"/>
<dbReference type="PANTHER" id="PTHR33112">
    <property type="entry name" value="DOMAIN PROTEIN, PUTATIVE-RELATED"/>
    <property type="match status" value="1"/>
</dbReference>
<accession>A0A1G4BLU3</accession>
<proteinExistence type="predicted"/>
<reference evidence="2 3" key="1">
    <citation type="submission" date="2016-09" db="EMBL/GenBank/DDBJ databases">
        <authorList>
            <person name="Capua I."/>
            <person name="De Benedictis P."/>
            <person name="Joannis T."/>
            <person name="Lombin L.H."/>
            <person name="Cattoli G."/>
        </authorList>
    </citation>
    <scope>NUCLEOTIDE SEQUENCE [LARGE SCALE GENOMIC DNA]</scope>
    <source>
        <strain evidence="2 3">IMI 309357</strain>
    </source>
</reference>
<dbReference type="Proteomes" id="UP000176998">
    <property type="component" value="Unassembled WGS sequence"/>
</dbReference>
<organism evidence="2 3">
    <name type="scientific">Colletotrichum orchidophilum</name>
    <dbReference type="NCBI Taxonomy" id="1209926"/>
    <lineage>
        <taxon>Eukaryota</taxon>
        <taxon>Fungi</taxon>
        <taxon>Dikarya</taxon>
        <taxon>Ascomycota</taxon>
        <taxon>Pezizomycotina</taxon>
        <taxon>Sordariomycetes</taxon>
        <taxon>Hypocreomycetidae</taxon>
        <taxon>Glomerellales</taxon>
        <taxon>Glomerellaceae</taxon>
        <taxon>Colletotrichum</taxon>
    </lineage>
</organism>
<dbReference type="OrthoDB" id="2126698at2759"/>
<dbReference type="RefSeq" id="XP_022479418.1">
    <property type="nucleotide sequence ID" value="XM_022614206.1"/>
</dbReference>
<dbReference type="PANTHER" id="PTHR33112:SF9">
    <property type="entry name" value="HETEROKARYON INCOMPATIBILITY DOMAIN-CONTAINING PROTEIN"/>
    <property type="match status" value="1"/>
</dbReference>
<protein>
    <recommendedName>
        <fullName evidence="1">Heterokaryon incompatibility domain-containing protein</fullName>
    </recommendedName>
</protein>
<evidence type="ECO:0000313" key="3">
    <source>
        <dbReference type="Proteomes" id="UP000176998"/>
    </source>
</evidence>
<dbReference type="Pfam" id="PF06985">
    <property type="entry name" value="HET"/>
    <property type="match status" value="1"/>
</dbReference>
<evidence type="ECO:0000313" key="2">
    <source>
        <dbReference type="EMBL" id="OHF02276.1"/>
    </source>
</evidence>
<feature type="domain" description="Heterokaryon incompatibility" evidence="1">
    <location>
        <begin position="229"/>
        <end position="295"/>
    </location>
</feature>
<keyword evidence="3" id="KW-1185">Reference proteome</keyword>